<dbReference type="Gene3D" id="2.60.120.380">
    <property type="match status" value="1"/>
</dbReference>
<evidence type="ECO:0000313" key="4">
    <source>
        <dbReference type="Proteomes" id="UP000267400"/>
    </source>
</evidence>
<dbReference type="RefSeq" id="WP_126480395.1">
    <property type="nucleotide sequence ID" value="NZ_RXNS01000001.1"/>
</dbReference>
<proteinExistence type="predicted"/>
<organism evidence="3 4">
    <name type="scientific">Halomonas nitroreducens</name>
    <dbReference type="NCBI Taxonomy" id="447425"/>
    <lineage>
        <taxon>Bacteria</taxon>
        <taxon>Pseudomonadati</taxon>
        <taxon>Pseudomonadota</taxon>
        <taxon>Gammaproteobacteria</taxon>
        <taxon>Oceanospirillales</taxon>
        <taxon>Halomonadaceae</taxon>
        <taxon>Halomonas</taxon>
    </lineage>
</organism>
<feature type="region of interest" description="Disordered" evidence="1">
    <location>
        <begin position="229"/>
        <end position="252"/>
    </location>
</feature>
<keyword evidence="4" id="KW-1185">Reference proteome</keyword>
<evidence type="ECO:0000313" key="3">
    <source>
        <dbReference type="EMBL" id="RTR07215.1"/>
    </source>
</evidence>
<evidence type="ECO:0000256" key="1">
    <source>
        <dbReference type="SAM" id="MobiDB-lite"/>
    </source>
</evidence>
<comment type="caution">
    <text evidence="3">The sequence shown here is derived from an EMBL/GenBank/DDBJ whole genome shotgun (WGS) entry which is preliminary data.</text>
</comment>
<feature type="chain" id="PRO_5018628281" description="ABC transporter substrate-binding protein" evidence="2">
    <location>
        <begin position="23"/>
        <end position="358"/>
    </location>
</feature>
<dbReference type="OrthoDB" id="6181013at2"/>
<reference evidence="3 4" key="1">
    <citation type="submission" date="2018-12" db="EMBL/GenBank/DDBJ databases">
        <authorList>
            <person name="Yu L."/>
        </authorList>
    </citation>
    <scope>NUCLEOTIDE SEQUENCE [LARGE SCALE GENOMIC DNA]</scope>
    <source>
        <strain evidence="3 4">11S</strain>
    </source>
</reference>
<sequence>MKQPIVTAGLLALSLAATPVAADSVMEERFREEGRQLDLTGFFQAETDAHSRSFLFGGANAHDFSVTEAGTYLFESRVTAGYSEDYRIAAVLEDAQGQVIARSEALGQNGGLALRQRLAPGDYVLRVEAQRFGTRGRAGDGYSINIVGLDEQGQRLAEGVSDGEGIFFTGDKREGARSVFVKGDEAVATLGGSAETAADAGEAAATASTSEPGTAGAAGVSAATSGAAAAATQASREGGEAEPVGEPASRQGYETIVTDVKIRARGEVLTFEMAEQGSVAITTSTYPTGYEDTYRIALEVLDASGRVVAEGAGQGFDGDVDLETMLSPGRYRIRVQGQKFGSAHSGVNNYELRVERRR</sequence>
<dbReference type="Proteomes" id="UP000267400">
    <property type="component" value="Unassembled WGS sequence"/>
</dbReference>
<protein>
    <recommendedName>
        <fullName evidence="5">ABC transporter substrate-binding protein</fullName>
    </recommendedName>
</protein>
<name>A0A3S0JZI0_9GAMM</name>
<evidence type="ECO:0000256" key="2">
    <source>
        <dbReference type="SAM" id="SignalP"/>
    </source>
</evidence>
<dbReference type="AlphaFoldDB" id="A0A3S0JZI0"/>
<accession>A0A3S0JZI0</accession>
<gene>
    <name evidence="3" type="ORF">EKG36_01840</name>
</gene>
<dbReference type="EMBL" id="RXNS01000001">
    <property type="protein sequence ID" value="RTR07215.1"/>
    <property type="molecule type" value="Genomic_DNA"/>
</dbReference>
<feature type="region of interest" description="Disordered" evidence="1">
    <location>
        <begin position="201"/>
        <end position="220"/>
    </location>
</feature>
<feature type="signal peptide" evidence="2">
    <location>
        <begin position="1"/>
        <end position="22"/>
    </location>
</feature>
<evidence type="ECO:0008006" key="5">
    <source>
        <dbReference type="Google" id="ProtNLM"/>
    </source>
</evidence>
<keyword evidence="2" id="KW-0732">Signal</keyword>
<feature type="compositionally biased region" description="Low complexity" evidence="1">
    <location>
        <begin position="229"/>
        <end position="248"/>
    </location>
</feature>